<feature type="chain" id="PRO_5013037146" description="Salivary secreted peptide" evidence="1">
    <location>
        <begin position="19"/>
        <end position="119"/>
    </location>
</feature>
<accession>A0A2A4JR86</accession>
<comment type="caution">
    <text evidence="2">The sequence shown here is derived from an EMBL/GenBank/DDBJ whole genome shotgun (WGS) entry which is preliminary data.</text>
</comment>
<feature type="signal peptide" evidence="1">
    <location>
        <begin position="1"/>
        <end position="18"/>
    </location>
</feature>
<evidence type="ECO:0008006" key="3">
    <source>
        <dbReference type="Google" id="ProtNLM"/>
    </source>
</evidence>
<organism evidence="2">
    <name type="scientific">Heliothis virescens</name>
    <name type="common">Tobacco budworm moth</name>
    <dbReference type="NCBI Taxonomy" id="7102"/>
    <lineage>
        <taxon>Eukaryota</taxon>
        <taxon>Metazoa</taxon>
        <taxon>Ecdysozoa</taxon>
        <taxon>Arthropoda</taxon>
        <taxon>Hexapoda</taxon>
        <taxon>Insecta</taxon>
        <taxon>Pterygota</taxon>
        <taxon>Neoptera</taxon>
        <taxon>Endopterygota</taxon>
        <taxon>Lepidoptera</taxon>
        <taxon>Glossata</taxon>
        <taxon>Ditrysia</taxon>
        <taxon>Noctuoidea</taxon>
        <taxon>Noctuidae</taxon>
        <taxon>Heliothinae</taxon>
        <taxon>Heliothis</taxon>
    </lineage>
</organism>
<proteinExistence type="predicted"/>
<name>A0A2A4JR86_HELVI</name>
<dbReference type="Pfam" id="PF15868">
    <property type="entry name" value="MBF2"/>
    <property type="match status" value="1"/>
</dbReference>
<evidence type="ECO:0000256" key="1">
    <source>
        <dbReference type="SAM" id="SignalP"/>
    </source>
</evidence>
<evidence type="ECO:0000313" key="2">
    <source>
        <dbReference type="EMBL" id="PCG74329.1"/>
    </source>
</evidence>
<reference evidence="2" key="1">
    <citation type="submission" date="2017-09" db="EMBL/GenBank/DDBJ databases">
        <title>Contemporary evolution of a Lepidopteran species, Heliothis virescens, in response to modern agricultural practices.</title>
        <authorList>
            <person name="Fritz M.L."/>
            <person name="Deyonke A.M."/>
            <person name="Papanicolaou A."/>
            <person name="Micinski S."/>
            <person name="Westbrook J."/>
            <person name="Gould F."/>
        </authorList>
    </citation>
    <scope>NUCLEOTIDE SEQUENCE [LARGE SCALE GENOMIC DNA]</scope>
    <source>
        <strain evidence="2">HvINT-</strain>
        <tissue evidence="2">Whole body</tissue>
    </source>
</reference>
<keyword evidence="1" id="KW-0732">Signal</keyword>
<sequence length="119" mass="13037">MKTSSIAILLCLIAAASTQSHDLAIGQATYGDVIIFKADEVKYGFPFIVRTSILEYPEQGQNNYAYIKAIYIKDNERDGTGGYPSISAGGIGQRFVKIKLKSQRGSGLNFTVTIYGRYV</sequence>
<dbReference type="InterPro" id="IPR031734">
    <property type="entry name" value="MBF2"/>
</dbReference>
<protein>
    <recommendedName>
        <fullName evidence="3">Salivary secreted peptide</fullName>
    </recommendedName>
</protein>
<dbReference type="PANTHER" id="PTHR37685:SF1">
    <property type="entry name" value="GEO11136P1-RELATED"/>
    <property type="match status" value="1"/>
</dbReference>
<dbReference type="PANTHER" id="PTHR37685">
    <property type="entry name" value="GEO11136P1-RELATED"/>
    <property type="match status" value="1"/>
</dbReference>
<gene>
    <name evidence="2" type="ORF">B5V51_13484</name>
</gene>
<dbReference type="AlphaFoldDB" id="A0A2A4JR86"/>
<dbReference type="EMBL" id="NWSH01000767">
    <property type="protein sequence ID" value="PCG74329.1"/>
    <property type="molecule type" value="Genomic_DNA"/>
</dbReference>